<dbReference type="PROSITE" id="PS51257">
    <property type="entry name" value="PROKAR_LIPOPROTEIN"/>
    <property type="match status" value="1"/>
</dbReference>
<protein>
    <submittedName>
        <fullName evidence="2">Lipoprotein</fullName>
    </submittedName>
</protein>
<keyword evidence="1" id="KW-0732">Signal</keyword>
<evidence type="ECO:0000313" key="3">
    <source>
        <dbReference type="Proteomes" id="UP000069632"/>
    </source>
</evidence>
<dbReference type="EMBL" id="FIZP01000009">
    <property type="protein sequence ID" value="CZE48596.1"/>
    <property type="molecule type" value="Genomic_DNA"/>
</dbReference>
<dbReference type="Gene3D" id="3.40.50.10610">
    <property type="entry name" value="ABC-type transport auxiliary lipoprotein component"/>
    <property type="match status" value="1"/>
</dbReference>
<gene>
    <name evidence="2" type="ORF">ERS672216_01494</name>
</gene>
<dbReference type="AlphaFoldDB" id="A0A128EFG9"/>
<keyword evidence="2" id="KW-0449">Lipoprotein</keyword>
<organism evidence="2 3">
    <name type="scientific">Campylobacter geochelonis</name>
    <dbReference type="NCBI Taxonomy" id="1780362"/>
    <lineage>
        <taxon>Bacteria</taxon>
        <taxon>Pseudomonadati</taxon>
        <taxon>Campylobacterota</taxon>
        <taxon>Epsilonproteobacteria</taxon>
        <taxon>Campylobacterales</taxon>
        <taxon>Campylobacteraceae</taxon>
        <taxon>Campylobacter</taxon>
    </lineage>
</organism>
<dbReference type="InterPro" id="IPR008517">
    <property type="entry name" value="GNA1162-like"/>
</dbReference>
<proteinExistence type="predicted"/>
<dbReference type="Pfam" id="PF05643">
    <property type="entry name" value="GNA1162-like"/>
    <property type="match status" value="1"/>
</dbReference>
<dbReference type="OrthoDB" id="1014694at2"/>
<dbReference type="Proteomes" id="UP000069632">
    <property type="component" value="Unassembled WGS sequence"/>
</dbReference>
<feature type="signal peptide" evidence="1">
    <location>
        <begin position="1"/>
        <end position="23"/>
    </location>
</feature>
<name>A0A128EFG9_9BACT</name>
<evidence type="ECO:0000313" key="2">
    <source>
        <dbReference type="EMBL" id="CZE48596.1"/>
    </source>
</evidence>
<accession>A0A128EFG9</accession>
<keyword evidence="3" id="KW-1185">Reference proteome</keyword>
<reference evidence="2 3" key="1">
    <citation type="submission" date="2016-02" db="EMBL/GenBank/DDBJ databases">
        <authorList>
            <consortium name="Pathogen Informatics"/>
        </authorList>
    </citation>
    <scope>NUCLEOTIDE SEQUENCE [LARGE SCALE GENOMIC DNA]</scope>
    <source>
        <strain evidence="2 3">RC20</strain>
    </source>
</reference>
<evidence type="ECO:0000256" key="1">
    <source>
        <dbReference type="SAM" id="SignalP"/>
    </source>
</evidence>
<feature type="chain" id="PRO_5007281471" evidence="1">
    <location>
        <begin position="24"/>
        <end position="221"/>
    </location>
</feature>
<dbReference type="RefSeq" id="WP_075531487.1">
    <property type="nucleotide sequence ID" value="NZ_CP053844.1"/>
</dbReference>
<sequence>MANRVKFLLLALVALLFSGCVNEPKPYDYSPLLSAKPRSILVLMPTNESLEPKGSSAVLANATLPLSEAGYYVFPVALVNDTFKFNGVSEASEIHQIPLHKLKEIFNPDAVLYINVKTYGTNYAIISSATTVALEAKLVEANSGTLLWEHSAVATNQGQNNGNIFAMMIVAAIQQIADSVSDAGFGISAWADNLLFMPDCNGCLLRGEYSPNFRQDRQLAK</sequence>